<feature type="non-terminal residue" evidence="2">
    <location>
        <position position="33"/>
    </location>
</feature>
<feature type="transmembrane region" description="Helical" evidence="1">
    <location>
        <begin position="9"/>
        <end position="27"/>
    </location>
</feature>
<accession>A0A6V7HB40</accession>
<comment type="caution">
    <text evidence="2">The sequence shown here is derived from an EMBL/GenBank/DDBJ whole genome shotgun (WGS) entry which is preliminary data.</text>
</comment>
<evidence type="ECO:0000313" key="2">
    <source>
        <dbReference type="EMBL" id="CAD1477149.1"/>
    </source>
</evidence>
<keyword evidence="1" id="KW-0812">Transmembrane</keyword>
<dbReference type="EMBL" id="CAJDYZ010009843">
    <property type="protein sequence ID" value="CAD1477149.1"/>
    <property type="molecule type" value="Genomic_DNA"/>
</dbReference>
<keyword evidence="1" id="KW-0472">Membrane</keyword>
<keyword evidence="1" id="KW-1133">Transmembrane helix</keyword>
<dbReference type="AlphaFoldDB" id="A0A6V7HB40"/>
<organism evidence="2 3">
    <name type="scientific">Heterotrigona itama</name>
    <dbReference type="NCBI Taxonomy" id="395501"/>
    <lineage>
        <taxon>Eukaryota</taxon>
        <taxon>Metazoa</taxon>
        <taxon>Ecdysozoa</taxon>
        <taxon>Arthropoda</taxon>
        <taxon>Hexapoda</taxon>
        <taxon>Insecta</taxon>
        <taxon>Pterygota</taxon>
        <taxon>Neoptera</taxon>
        <taxon>Endopterygota</taxon>
        <taxon>Hymenoptera</taxon>
        <taxon>Apocrita</taxon>
        <taxon>Aculeata</taxon>
        <taxon>Apoidea</taxon>
        <taxon>Anthophila</taxon>
        <taxon>Apidae</taxon>
        <taxon>Heterotrigona</taxon>
    </lineage>
</organism>
<gene>
    <name evidence="2" type="ORF">MHI_LOCUS711833</name>
</gene>
<name>A0A6V7HB40_9HYME</name>
<dbReference type="Proteomes" id="UP000752696">
    <property type="component" value="Unassembled WGS sequence"/>
</dbReference>
<evidence type="ECO:0000313" key="3">
    <source>
        <dbReference type="Proteomes" id="UP000752696"/>
    </source>
</evidence>
<proteinExistence type="predicted"/>
<evidence type="ECO:0000256" key="1">
    <source>
        <dbReference type="SAM" id="Phobius"/>
    </source>
</evidence>
<protein>
    <submittedName>
        <fullName evidence="2">Uncharacterized protein</fullName>
    </submittedName>
</protein>
<keyword evidence="3" id="KW-1185">Reference proteome</keyword>
<feature type="non-terminal residue" evidence="2">
    <location>
        <position position="1"/>
    </location>
</feature>
<sequence length="33" mass="3832">MYEQNSPQFITISIAMLIQVYMFAWPADHSEGI</sequence>
<reference evidence="2" key="1">
    <citation type="submission" date="2020-07" db="EMBL/GenBank/DDBJ databases">
        <authorList>
            <person name="Nazaruddin N."/>
        </authorList>
    </citation>
    <scope>NUCLEOTIDE SEQUENCE</scope>
</reference>